<dbReference type="EC" id="5.2.1.8" evidence="3"/>
<dbReference type="InterPro" id="IPR029000">
    <property type="entry name" value="Cyclophilin-like_dom_sf"/>
</dbReference>
<dbReference type="Proteomes" id="UP000575241">
    <property type="component" value="Unassembled WGS sequence"/>
</dbReference>
<feature type="domain" description="PPIase cyclophilin-type" evidence="2">
    <location>
        <begin position="46"/>
        <end position="211"/>
    </location>
</feature>
<proteinExistence type="predicted"/>
<dbReference type="Pfam" id="PF00160">
    <property type="entry name" value="Pro_isomerase"/>
    <property type="match status" value="1"/>
</dbReference>
<sequence length="214" mass="22457">MIRTLTACLLTLSALPAMAQTAPAPAPAPVPSATPAKPLPRVALTTSAGVITVEVDNVHAPISGGNFLRYVDQKRLDGAPFYRVVKVQDHFGFVQFGVNGAPGKVLPPIKHEPTTVTGIKHTDFTLSTPRRAPGTARGDFTILLGDQPSFDADPSKPGDNLGFAAFAHVVDGKDVVLKIFDAPNSPTATLTGGYFKGEIPAAQVKILTARRVAN</sequence>
<dbReference type="Gene3D" id="2.40.100.10">
    <property type="entry name" value="Cyclophilin-like"/>
    <property type="match status" value="1"/>
</dbReference>
<dbReference type="SUPFAM" id="SSF50891">
    <property type="entry name" value="Cyclophilin-like"/>
    <property type="match status" value="1"/>
</dbReference>
<evidence type="ECO:0000259" key="2">
    <source>
        <dbReference type="PROSITE" id="PS50072"/>
    </source>
</evidence>
<dbReference type="AlphaFoldDB" id="A0A7W7K398"/>
<evidence type="ECO:0000313" key="4">
    <source>
        <dbReference type="Proteomes" id="UP000575241"/>
    </source>
</evidence>
<organism evidence="3 4">
    <name type="scientific">Sphingomonas kyeonggiensis</name>
    <dbReference type="NCBI Taxonomy" id="1268553"/>
    <lineage>
        <taxon>Bacteria</taxon>
        <taxon>Pseudomonadati</taxon>
        <taxon>Pseudomonadota</taxon>
        <taxon>Alphaproteobacteria</taxon>
        <taxon>Sphingomonadales</taxon>
        <taxon>Sphingomonadaceae</taxon>
        <taxon>Sphingomonas</taxon>
    </lineage>
</organism>
<accession>A0A7W7K398</accession>
<evidence type="ECO:0000313" key="3">
    <source>
        <dbReference type="EMBL" id="MBB4839530.1"/>
    </source>
</evidence>
<dbReference type="PROSITE" id="PS50072">
    <property type="entry name" value="CSA_PPIASE_2"/>
    <property type="match status" value="1"/>
</dbReference>
<evidence type="ECO:0000256" key="1">
    <source>
        <dbReference type="SAM" id="SignalP"/>
    </source>
</evidence>
<dbReference type="RefSeq" id="WP_184167698.1">
    <property type="nucleotide sequence ID" value="NZ_JACHLN010000002.1"/>
</dbReference>
<keyword evidence="1" id="KW-0732">Signal</keyword>
<dbReference type="GO" id="GO:0003755">
    <property type="term" value="F:peptidyl-prolyl cis-trans isomerase activity"/>
    <property type="evidence" value="ECO:0007669"/>
    <property type="project" value="UniProtKB-EC"/>
</dbReference>
<dbReference type="EMBL" id="JACHLN010000002">
    <property type="protein sequence ID" value="MBB4839530.1"/>
    <property type="molecule type" value="Genomic_DNA"/>
</dbReference>
<comment type="caution">
    <text evidence="3">The sequence shown here is derived from an EMBL/GenBank/DDBJ whole genome shotgun (WGS) entry which is preliminary data.</text>
</comment>
<protein>
    <submittedName>
        <fullName evidence="3">Peptidyl-prolyl cis-trans isomerase A (Cyclophilin A)</fullName>
        <ecNumber evidence="3">5.2.1.8</ecNumber>
    </submittedName>
</protein>
<feature type="signal peptide" evidence="1">
    <location>
        <begin position="1"/>
        <end position="19"/>
    </location>
</feature>
<gene>
    <name evidence="3" type="ORF">HNP52_002599</name>
</gene>
<reference evidence="3 4" key="1">
    <citation type="submission" date="2020-08" db="EMBL/GenBank/DDBJ databases">
        <title>Functional genomics of gut bacteria from endangered species of beetles.</title>
        <authorList>
            <person name="Carlos-Shanley C."/>
        </authorList>
    </citation>
    <scope>NUCLEOTIDE SEQUENCE [LARGE SCALE GENOMIC DNA]</scope>
    <source>
        <strain evidence="3 4">S00224</strain>
    </source>
</reference>
<keyword evidence="3" id="KW-0413">Isomerase</keyword>
<feature type="chain" id="PRO_5030825577" evidence="1">
    <location>
        <begin position="20"/>
        <end position="214"/>
    </location>
</feature>
<name>A0A7W7K398_9SPHN</name>
<keyword evidence="4" id="KW-1185">Reference proteome</keyword>
<dbReference type="InterPro" id="IPR002130">
    <property type="entry name" value="Cyclophilin-type_PPIase_dom"/>
</dbReference>